<protein>
    <submittedName>
        <fullName evidence="1">Uncharacterized protein</fullName>
    </submittedName>
</protein>
<reference evidence="1" key="1">
    <citation type="submission" date="2022-05" db="EMBL/GenBank/DDBJ databases">
        <title>Novel bacterial taxa in a minimal lignocellulolytic consortium and its capacity to transform plastics disclosed by genome-resolved metagenomics.</title>
        <authorList>
            <person name="Rodriguez C.A.D."/>
            <person name="Diaz-Garcia L."/>
            <person name="Herrera K."/>
            <person name="Tarazona N.A."/>
            <person name="Sproer C."/>
            <person name="Overmann J."/>
            <person name="Jimenez D.J."/>
        </authorList>
    </citation>
    <scope>NUCLEOTIDE SEQUENCE</scope>
    <source>
        <strain evidence="1">MAG5</strain>
    </source>
</reference>
<name>A0A9J6Z9I9_9BACL</name>
<gene>
    <name evidence="1" type="ORF">NAG76_12805</name>
</gene>
<evidence type="ECO:0000313" key="2">
    <source>
        <dbReference type="Proteomes" id="UP001056756"/>
    </source>
</evidence>
<dbReference type="Proteomes" id="UP001056756">
    <property type="component" value="Chromosome"/>
</dbReference>
<proteinExistence type="predicted"/>
<dbReference type="AlphaFoldDB" id="A0A9J6Z9I9"/>
<sequence>MIPFENTWPYERIMKDFYVEHCPFCDANQVLLPLKQREIGEIKSGKKKHLVFPCCYGKLQIIDIDDDYILADSKVRNYL</sequence>
<organism evidence="1 2">
    <name type="scientific">Candidatus Pristimantibacillus lignocellulolyticus</name>
    <dbReference type="NCBI Taxonomy" id="2994561"/>
    <lineage>
        <taxon>Bacteria</taxon>
        <taxon>Bacillati</taxon>
        <taxon>Bacillota</taxon>
        <taxon>Bacilli</taxon>
        <taxon>Bacillales</taxon>
        <taxon>Paenibacillaceae</taxon>
        <taxon>Candidatus Pristimantibacillus</taxon>
    </lineage>
</organism>
<dbReference type="KEGG" id="plig:NAG76_12805"/>
<dbReference type="EMBL" id="CP097899">
    <property type="protein sequence ID" value="URN92730.1"/>
    <property type="molecule type" value="Genomic_DNA"/>
</dbReference>
<accession>A0A9J6Z9I9</accession>
<evidence type="ECO:0000313" key="1">
    <source>
        <dbReference type="EMBL" id="URN92730.1"/>
    </source>
</evidence>